<dbReference type="Gene3D" id="1.10.506.10">
    <property type="entry name" value="GTPase Activation - p120gap, domain 1"/>
    <property type="match status" value="1"/>
</dbReference>
<dbReference type="SUPFAM" id="SSF143885">
    <property type="entry name" value="RGC domain-like"/>
    <property type="match status" value="1"/>
</dbReference>
<evidence type="ECO:0000256" key="2">
    <source>
        <dbReference type="SAM" id="MobiDB-lite"/>
    </source>
</evidence>
<dbReference type="CDD" id="cd21206">
    <property type="entry name" value="CH_IQGAP"/>
    <property type="match status" value="1"/>
</dbReference>
<proteinExistence type="predicted"/>
<gene>
    <name evidence="5" type="primary">Cre-pes-7</name>
    <name evidence="5" type="ORF">CRE_28252</name>
</gene>
<dbReference type="PROSITE" id="PS50021">
    <property type="entry name" value="CH"/>
    <property type="match status" value="1"/>
</dbReference>
<dbReference type="InterPro" id="IPR036872">
    <property type="entry name" value="CH_dom_sf"/>
</dbReference>
<dbReference type="Pfam" id="PF03836">
    <property type="entry name" value="RasGAP_C"/>
    <property type="match status" value="1"/>
</dbReference>
<dbReference type="GO" id="GO:0005938">
    <property type="term" value="C:cell cortex"/>
    <property type="evidence" value="ECO:0007669"/>
    <property type="project" value="TreeGrafter"/>
</dbReference>
<sequence length="1442" mass="166444">MEANHSHHPTPHQNGTLPSPSSSETVEDVDERRLNRVAYEYLCRCEEVRTWLSECLKDDSIASITELEENLRNGVLLARLGNSFAPQVVPEKGIFDINQKKYKQNESVPVYRHSDNIMQWRRAMESVRLPEIFIPETADVFEGRNMKTVFCLFALATLLHRQRKAPPMRNLAGKAKFSITELGAAKENLKDSKLPEFGDVGNMLSDRKNDANAQALAMTALREAVNEKDAQKVLEVLKSAPASIDYVEESMAQHYLDGLSEREGDEEPFTKVYVQSVVNSANTKSAMEQLEVLLNNPSEEQNSTNIIHILDLLQIEDVRQFATSLYIDLLRKAQKEHIPLTGDDVRDVIAHGNALVEVRIAVEHGSSEDVLKSLQNPHLNLEHVEKSNAKLYYNRLRKEFDGLDEQTFLLREQLDSIVAEYSSISPESRLILELNGAVQRGDSDGVEVILKNVSLDFYIVENLEYYVKRVSIKKPQNVDELKKELKEVNEEVEKAFQLAEKVVRINKAKGSEQKIRKELETLKTMKTDGYREELIHWYSKKIMEELESIDNSPDGWLDQDFALGTVYVFTGDSEEKKRSRTPQEPTQSNYLRWTALHDFIKSENLNFDQYYKEKEAEIVKGQSALRKYLDKKRAVKEAELKKEQDEAAMKIQSRYKVYRNKKDLELLKTTTTPTLSLVRKFVNQLPRGEVDFSDDLEVAESKTEVSRLMASNRQLDKNLEEMDENIGLLIKNRLNLQEVIAHRDKTAASAEDFAAKTEVSVQKQREKSSLESLEQLLYYLQTKPNYLANLIENLRENRTEVMTDVVSPIFGFLSDNREQFLLVRLLCELLGRNVAQLRLIEDFQSNYFMQATADTVKLSTFDNILSDTCQSIIEELTNFVDEESRVKTFHLDPVNLYQNLYGRSVESAEKALQDTTVSDILSSSISFLAKWSERFMDAIFENFKLPKSCVYMTSYLETALRHQFPAATTMQIDQTVAMFAFKVRIPSVRSLFFFRFHFTNHQIFQVFLSHHLTSPRSLFRALGKQITDDATHRLEAIIHFTENAVANKGYANKMWFLSLLNQNVHVIHKKFIEYINKNVRNVALDEVYSMNEFTQFDPFHKPTLSLIDKHLQTVIECLRKHKKDISEGTEDQIAFLIESINDVATSDGVMMLQLHPSPNEMLPDGTQAHLFTRAKKQEQMLNNFWIRKKYSDISGKIPICKYFQVSPELETIQNELKKDLKQLEEDGRTSHSDKYQSIVTDIANDIRLHERRQRERQEQKKSIAATRRKLMEQREELNEKLARYEEYLETCLQVGHLEIRLNLKVKSFKFQNLSRTSRRLSFRPNTKEAGKIQKERASLDQIKSYKSSAEKFFRKGIIKEISGYQTPKRISKLSVEIASTEEGGVFSVALFEGKTPVGNATLLFQDLLKSDSLHEPTYTLIELVVLDVQKSIQYINKKFYNK</sequence>
<keyword evidence="1" id="KW-0175">Coiled coil</keyword>
<dbReference type="FunCoup" id="E3LLR7">
    <property type="interactions" value="997"/>
</dbReference>
<dbReference type="PANTHER" id="PTHR14149">
    <property type="entry name" value="RAS GTPASE-ACTIVATING PROTEIN WITH IQ MOTIF"/>
    <property type="match status" value="1"/>
</dbReference>
<dbReference type="SMART" id="SM00033">
    <property type="entry name" value="CH"/>
    <property type="match status" value="1"/>
</dbReference>
<dbReference type="InterPro" id="IPR001936">
    <property type="entry name" value="RasGAP_dom"/>
</dbReference>
<dbReference type="EMBL" id="DS268411">
    <property type="protein sequence ID" value="EFP02928.1"/>
    <property type="molecule type" value="Genomic_DNA"/>
</dbReference>
<dbReference type="GO" id="GO:0005096">
    <property type="term" value="F:GTPase activator activity"/>
    <property type="evidence" value="ECO:0007669"/>
    <property type="project" value="TreeGrafter"/>
</dbReference>
<evidence type="ECO:0000259" key="3">
    <source>
        <dbReference type="PROSITE" id="PS50018"/>
    </source>
</evidence>
<dbReference type="InterPro" id="IPR008936">
    <property type="entry name" value="Rho_GTPase_activation_prot"/>
</dbReference>
<keyword evidence="6" id="KW-1185">Reference proteome</keyword>
<dbReference type="Proteomes" id="UP000008281">
    <property type="component" value="Unassembled WGS sequence"/>
</dbReference>
<feature type="region of interest" description="Disordered" evidence="2">
    <location>
        <begin position="1"/>
        <end position="29"/>
    </location>
</feature>
<evidence type="ECO:0000259" key="4">
    <source>
        <dbReference type="PROSITE" id="PS50021"/>
    </source>
</evidence>
<dbReference type="Pfam" id="PF00616">
    <property type="entry name" value="RasGAP"/>
    <property type="match status" value="1"/>
</dbReference>
<dbReference type="InterPro" id="IPR001715">
    <property type="entry name" value="CH_dom"/>
</dbReference>
<dbReference type="GO" id="GO:0005516">
    <property type="term" value="F:calmodulin binding"/>
    <property type="evidence" value="ECO:0007669"/>
    <property type="project" value="TreeGrafter"/>
</dbReference>
<dbReference type="PROSITE" id="PS50018">
    <property type="entry name" value="RAS_GTPASE_ACTIV_2"/>
    <property type="match status" value="1"/>
</dbReference>
<reference evidence="5" key="1">
    <citation type="submission" date="2007-07" db="EMBL/GenBank/DDBJ databases">
        <title>PCAP assembly of the Caenorhabditis remanei genome.</title>
        <authorList>
            <consortium name="The Caenorhabditis remanei Sequencing Consortium"/>
            <person name="Wilson R.K."/>
        </authorList>
    </citation>
    <scope>NUCLEOTIDE SEQUENCE [LARGE SCALE GENOMIC DNA]</scope>
    <source>
        <strain evidence="5">PB4641</strain>
    </source>
</reference>
<dbReference type="GO" id="GO:0051015">
    <property type="term" value="F:actin filament binding"/>
    <property type="evidence" value="ECO:0007669"/>
    <property type="project" value="TreeGrafter"/>
</dbReference>
<evidence type="ECO:0000256" key="1">
    <source>
        <dbReference type="SAM" id="Coils"/>
    </source>
</evidence>
<dbReference type="InParanoid" id="E3LLR7"/>
<evidence type="ECO:0000313" key="6">
    <source>
        <dbReference type="Proteomes" id="UP000008281"/>
    </source>
</evidence>
<feature type="domain" description="Calponin-homology (CH)" evidence="4">
    <location>
        <begin position="42"/>
        <end position="160"/>
    </location>
</feature>
<protein>
    <submittedName>
        <fullName evidence="5">CRE-PES-7 protein</fullName>
    </submittedName>
</protein>
<accession>E3LLR7</accession>
<dbReference type="OrthoDB" id="775356at2759"/>
<feature type="compositionally biased region" description="Basic residues" evidence="2">
    <location>
        <begin position="1"/>
        <end position="10"/>
    </location>
</feature>
<dbReference type="HOGENOM" id="CLU_000972_2_1_1"/>
<dbReference type="Gene3D" id="1.10.418.10">
    <property type="entry name" value="Calponin-like domain"/>
    <property type="match status" value="1"/>
</dbReference>
<feature type="coiled-coil region" evidence="1">
    <location>
        <begin position="1256"/>
        <end position="1294"/>
    </location>
</feature>
<dbReference type="Pfam" id="PF00307">
    <property type="entry name" value="CH"/>
    <property type="match status" value="1"/>
</dbReference>
<dbReference type="SUPFAM" id="SSF47576">
    <property type="entry name" value="Calponin-homology domain, CH-domain"/>
    <property type="match status" value="1"/>
</dbReference>
<dbReference type="eggNOG" id="KOG2128">
    <property type="taxonomic scope" value="Eukaryota"/>
</dbReference>
<dbReference type="InterPro" id="IPR000593">
    <property type="entry name" value="RasGAP_C"/>
</dbReference>
<name>E3LLR7_CAERE</name>
<organism evidence="6">
    <name type="scientific">Caenorhabditis remanei</name>
    <name type="common">Caenorhabditis vulgaris</name>
    <dbReference type="NCBI Taxonomy" id="31234"/>
    <lineage>
        <taxon>Eukaryota</taxon>
        <taxon>Metazoa</taxon>
        <taxon>Ecdysozoa</taxon>
        <taxon>Nematoda</taxon>
        <taxon>Chromadorea</taxon>
        <taxon>Rhabditida</taxon>
        <taxon>Rhabditina</taxon>
        <taxon>Rhabditomorpha</taxon>
        <taxon>Rhabditoidea</taxon>
        <taxon>Rhabditidae</taxon>
        <taxon>Peloderinae</taxon>
        <taxon>Caenorhabditis</taxon>
    </lineage>
</organism>
<dbReference type="SUPFAM" id="SSF48350">
    <property type="entry name" value="GTPase activation domain, GAP"/>
    <property type="match status" value="1"/>
</dbReference>
<dbReference type="OMA" id="CANKYYD"/>
<evidence type="ECO:0000313" key="5">
    <source>
        <dbReference type="EMBL" id="EFP02928.1"/>
    </source>
</evidence>
<dbReference type="PANTHER" id="PTHR14149:SF14">
    <property type="entry name" value="CALPONIN-HOMOLOGY (CH) DOMAIN-CONTAINING PROTEIN"/>
    <property type="match status" value="1"/>
</dbReference>
<feature type="coiled-coil region" evidence="1">
    <location>
        <begin position="705"/>
        <end position="732"/>
    </location>
</feature>
<dbReference type="STRING" id="31234.E3LLR7"/>
<dbReference type="GO" id="GO:1903479">
    <property type="term" value="P:mitotic actomyosin contractile ring assembly actin filament organization"/>
    <property type="evidence" value="ECO:0007669"/>
    <property type="project" value="TreeGrafter"/>
</dbReference>
<feature type="domain" description="Ras-GAP" evidence="3">
    <location>
        <begin position="804"/>
        <end position="996"/>
    </location>
</feature>
<feature type="compositionally biased region" description="Polar residues" evidence="2">
    <location>
        <begin position="11"/>
        <end position="24"/>
    </location>
</feature>